<dbReference type="InterPro" id="IPR025194">
    <property type="entry name" value="RodZ-like_C"/>
</dbReference>
<protein>
    <submittedName>
        <fullName evidence="4">Membrane protein</fullName>
    </submittedName>
</protein>
<accession>A0A8J3WIQ0</accession>
<keyword evidence="2" id="KW-1133">Transmembrane helix</keyword>
<keyword evidence="2" id="KW-0472">Membrane</keyword>
<evidence type="ECO:0000313" key="4">
    <source>
        <dbReference type="EMBL" id="GIH92014.1"/>
    </source>
</evidence>
<proteinExistence type="predicted"/>
<dbReference type="InterPro" id="IPR010982">
    <property type="entry name" value="Lambda_DNA-bd_dom_sf"/>
</dbReference>
<dbReference type="SUPFAM" id="SSF47413">
    <property type="entry name" value="lambda repressor-like DNA-binding domains"/>
    <property type="match status" value="1"/>
</dbReference>
<keyword evidence="2" id="KW-0812">Transmembrane</keyword>
<dbReference type="RefSeq" id="WP_239127580.1">
    <property type="nucleotide sequence ID" value="NZ_BOOJ01000024.1"/>
</dbReference>
<dbReference type="GO" id="GO:0003677">
    <property type="term" value="F:DNA binding"/>
    <property type="evidence" value="ECO:0007669"/>
    <property type="project" value="InterPro"/>
</dbReference>
<dbReference type="Pfam" id="PF13464">
    <property type="entry name" value="RodZ_C"/>
    <property type="match status" value="1"/>
</dbReference>
<dbReference type="AlphaFoldDB" id="A0A8J3WIQ0"/>
<feature type="region of interest" description="Disordered" evidence="1">
    <location>
        <begin position="1"/>
        <end position="38"/>
    </location>
</feature>
<organism evidence="4 5">
    <name type="scientific">Planobispora siamensis</name>
    <dbReference type="NCBI Taxonomy" id="936338"/>
    <lineage>
        <taxon>Bacteria</taxon>
        <taxon>Bacillati</taxon>
        <taxon>Actinomycetota</taxon>
        <taxon>Actinomycetes</taxon>
        <taxon>Streptosporangiales</taxon>
        <taxon>Streptosporangiaceae</taxon>
        <taxon>Planobispora</taxon>
    </lineage>
</organism>
<feature type="transmembrane region" description="Helical" evidence="2">
    <location>
        <begin position="145"/>
        <end position="162"/>
    </location>
</feature>
<sequence>MRKAGAEGRDKDYGGGHRKDRSGDHSGDHGEDGTAEPRHARKSIGAVLAEARQAAGLSVQQLSARSCVRETLIDAIEKDDFSPCGGDFYARGHVRNLASILGLDAEALVHEFDELHGGVPLPVRAASVFQVERPIKIRDRRSPNWSMAMGVALAVIVVFGVVKTMGGAGDTTTAEMQASSIPPPSSSPSMALAPEQPRQATALAAGSRSDTVVLEVKAKRSSSLQVRDSKGRRLFAGTLKAGKTSVWKAKAGVRVTFGDAGAVSLQVNGKEVGSPGRSGQRIQRYYKASAKTG</sequence>
<dbReference type="InterPro" id="IPR050400">
    <property type="entry name" value="Bact_Cytoskel_RodZ"/>
</dbReference>
<dbReference type="CDD" id="cd00093">
    <property type="entry name" value="HTH_XRE"/>
    <property type="match status" value="1"/>
</dbReference>
<gene>
    <name evidence="4" type="ORF">Psi01_26440</name>
</gene>
<evidence type="ECO:0000256" key="1">
    <source>
        <dbReference type="SAM" id="MobiDB-lite"/>
    </source>
</evidence>
<reference evidence="4 5" key="1">
    <citation type="submission" date="2021-01" db="EMBL/GenBank/DDBJ databases">
        <title>Whole genome shotgun sequence of Planobispora siamensis NBRC 107568.</title>
        <authorList>
            <person name="Komaki H."/>
            <person name="Tamura T."/>
        </authorList>
    </citation>
    <scope>NUCLEOTIDE SEQUENCE [LARGE SCALE GENOMIC DNA]</scope>
    <source>
        <strain evidence="4 5">NBRC 107568</strain>
    </source>
</reference>
<comment type="caution">
    <text evidence="4">The sequence shown here is derived from an EMBL/GenBank/DDBJ whole genome shotgun (WGS) entry which is preliminary data.</text>
</comment>
<keyword evidence="5" id="KW-1185">Reference proteome</keyword>
<evidence type="ECO:0000313" key="5">
    <source>
        <dbReference type="Proteomes" id="UP000619788"/>
    </source>
</evidence>
<feature type="domain" description="Cytoskeleton protein RodZ-like C-terminal" evidence="3">
    <location>
        <begin position="216"/>
        <end position="284"/>
    </location>
</feature>
<evidence type="ECO:0000256" key="2">
    <source>
        <dbReference type="SAM" id="Phobius"/>
    </source>
</evidence>
<dbReference type="PANTHER" id="PTHR34475:SF1">
    <property type="entry name" value="CYTOSKELETON PROTEIN RODZ"/>
    <property type="match status" value="1"/>
</dbReference>
<dbReference type="Proteomes" id="UP000619788">
    <property type="component" value="Unassembled WGS sequence"/>
</dbReference>
<dbReference type="EMBL" id="BOOJ01000024">
    <property type="protein sequence ID" value="GIH92014.1"/>
    <property type="molecule type" value="Genomic_DNA"/>
</dbReference>
<feature type="region of interest" description="Disordered" evidence="1">
    <location>
        <begin position="173"/>
        <end position="196"/>
    </location>
</feature>
<evidence type="ECO:0000259" key="3">
    <source>
        <dbReference type="Pfam" id="PF13464"/>
    </source>
</evidence>
<dbReference type="Pfam" id="PF13413">
    <property type="entry name" value="HTH_25"/>
    <property type="match status" value="1"/>
</dbReference>
<dbReference type="PANTHER" id="PTHR34475">
    <property type="match status" value="1"/>
</dbReference>
<dbReference type="Gene3D" id="1.10.260.40">
    <property type="entry name" value="lambda repressor-like DNA-binding domains"/>
    <property type="match status" value="1"/>
</dbReference>
<dbReference type="InterPro" id="IPR001387">
    <property type="entry name" value="Cro/C1-type_HTH"/>
</dbReference>
<name>A0A8J3WIQ0_9ACTN</name>